<feature type="domain" description="Prohead serine protease" evidence="5">
    <location>
        <begin position="71"/>
        <end position="169"/>
    </location>
</feature>
<evidence type="ECO:0000256" key="1">
    <source>
        <dbReference type="ARBA" id="ARBA00004328"/>
    </source>
</evidence>
<dbReference type="Gene3D" id="3.30.2400.10">
    <property type="entry name" value="Major capsid protein gp5"/>
    <property type="match status" value="1"/>
</dbReference>
<evidence type="ECO:0000256" key="4">
    <source>
        <dbReference type="ARBA" id="ARBA00022801"/>
    </source>
</evidence>
<protein>
    <submittedName>
        <fullName evidence="7">Phage major capsid protein</fullName>
    </submittedName>
</protein>
<evidence type="ECO:0000313" key="7">
    <source>
        <dbReference type="EMBL" id="QBC44457.1"/>
    </source>
</evidence>
<sequence>MRALHHLEGPMPQPNKPNIAHRAFSVVRDGIDEENRRVTLAFSSEEPYERWWGVEILSHKTEAVRLGRLNNAAPLLMDHNSRDQIGVVESVTIENGVGRAVVRFGQSPRATEIWQDVLDGIRSKVSVGYQINAYQLESKTNDVETYRITDWEPYEISIVSIPADDTVGVGRSADEFAPESLVIDPVASPAVTETPKTKLMEPKPMTVVVDENAVITAERSRVAEINAIAGQFGQQARALQAIAQGTAVNEFRIAVMDDLSKDKKSGVIRATEKDAETGLTDQEAESFSFRKLILGISDPAYARDAAFELDACRAAAGKRDSIAKGAGVTATIPHEVIMRQLMRPILKRDLMTNPATAGGHTVATSLETGSFIDLLINEMVLDQLNISRLTGLTGNVAIPRQTGGVSCYWVAENGAPAESQASFDQIALMPKTIAAFTEVSRLLLKQSSLDVEAFIQMDLQRNMALGLDMAGVSGSGTAGQPRGILNTAGIGSVAGGVNGGAPVWDSVVDLESAVANVNASAGMMKYLTNTKVRGKLKKSQQFSGTNGNSIWDIIAGDVAISNQIPSNLTKGLSAGICSALIYGNWADLLMGLWGGLDILVDPYSNSTTGALRVTCFQSADFTVRHPESFAVMADALTS</sequence>
<name>A0A7G3GAP9_9NEIS</name>
<dbReference type="InterPro" id="IPR054612">
    <property type="entry name" value="Phage_capsid-like_C"/>
</dbReference>
<dbReference type="EMBL" id="CP025781">
    <property type="protein sequence ID" value="QBC44457.1"/>
    <property type="molecule type" value="Genomic_DNA"/>
</dbReference>
<dbReference type="GO" id="GO:0006508">
    <property type="term" value="P:proteolysis"/>
    <property type="evidence" value="ECO:0007669"/>
    <property type="project" value="UniProtKB-KW"/>
</dbReference>
<dbReference type="Pfam" id="PF04586">
    <property type="entry name" value="Peptidase_S78"/>
    <property type="match status" value="1"/>
</dbReference>
<evidence type="ECO:0000259" key="5">
    <source>
        <dbReference type="Pfam" id="PF04586"/>
    </source>
</evidence>
<dbReference type="Pfam" id="PF05065">
    <property type="entry name" value="Phage_capsid"/>
    <property type="match status" value="1"/>
</dbReference>
<keyword evidence="2" id="KW-1188">Viral release from host cell</keyword>
<proteinExistence type="predicted"/>
<dbReference type="AlphaFoldDB" id="A0A7G3GAP9"/>
<dbReference type="NCBIfam" id="TIGR01554">
    <property type="entry name" value="major_cap_HK97"/>
    <property type="match status" value="1"/>
</dbReference>
<evidence type="ECO:0000256" key="2">
    <source>
        <dbReference type="ARBA" id="ARBA00022612"/>
    </source>
</evidence>
<evidence type="ECO:0000256" key="3">
    <source>
        <dbReference type="ARBA" id="ARBA00022670"/>
    </source>
</evidence>
<organism evidence="7 8">
    <name type="scientific">Iodobacter fluviatilis</name>
    <dbReference type="NCBI Taxonomy" id="537"/>
    <lineage>
        <taxon>Bacteria</taxon>
        <taxon>Pseudomonadati</taxon>
        <taxon>Pseudomonadota</taxon>
        <taxon>Betaproteobacteria</taxon>
        <taxon>Neisseriales</taxon>
        <taxon>Chitinibacteraceae</taxon>
        <taxon>Iodobacter</taxon>
    </lineage>
</organism>
<dbReference type="SUPFAM" id="SSF56563">
    <property type="entry name" value="Major capsid protein gp5"/>
    <property type="match status" value="1"/>
</dbReference>
<dbReference type="GO" id="GO:0008233">
    <property type="term" value="F:peptidase activity"/>
    <property type="evidence" value="ECO:0007669"/>
    <property type="project" value="UniProtKB-KW"/>
</dbReference>
<dbReference type="InterPro" id="IPR054613">
    <property type="entry name" value="Peptidase_S78_dom"/>
</dbReference>
<dbReference type="KEGG" id="ifl:C1H71_13565"/>
<dbReference type="Proteomes" id="UP000515917">
    <property type="component" value="Chromosome"/>
</dbReference>
<reference evidence="7 8" key="1">
    <citation type="submission" date="2018-01" db="EMBL/GenBank/DDBJ databases">
        <title>Genome sequence of Iodobacter sp. strain PCH194 isolated from Indian Trans-Himalaya.</title>
        <authorList>
            <person name="Kumar V."/>
            <person name="Thakur V."/>
            <person name="Kumar S."/>
            <person name="Singh D."/>
        </authorList>
    </citation>
    <scope>NUCLEOTIDE SEQUENCE [LARGE SCALE GENOMIC DNA]</scope>
    <source>
        <strain evidence="7 8">PCH194</strain>
    </source>
</reference>
<evidence type="ECO:0000313" key="8">
    <source>
        <dbReference type="Proteomes" id="UP000515917"/>
    </source>
</evidence>
<feature type="domain" description="Phage capsid-like C-terminal" evidence="6">
    <location>
        <begin position="358"/>
        <end position="632"/>
    </location>
</feature>
<keyword evidence="3" id="KW-0645">Protease</keyword>
<keyword evidence="4" id="KW-0378">Hydrolase</keyword>
<evidence type="ECO:0000259" key="6">
    <source>
        <dbReference type="Pfam" id="PF05065"/>
    </source>
</evidence>
<keyword evidence="8" id="KW-1185">Reference proteome</keyword>
<gene>
    <name evidence="7" type="ORF">C1H71_13565</name>
</gene>
<comment type="subcellular location">
    <subcellularLocation>
        <location evidence="1">Virion</location>
    </subcellularLocation>
</comment>
<dbReference type="InterPro" id="IPR024455">
    <property type="entry name" value="Phage_capsid"/>
</dbReference>
<accession>A0A7G3GAP9</accession>